<evidence type="ECO:0000313" key="4">
    <source>
        <dbReference type="Proteomes" id="UP000012960"/>
    </source>
</evidence>
<dbReference type="AlphaFoldDB" id="A0A804I6W6"/>
<protein>
    <submittedName>
        <fullName evidence="2">(wild Malaysian banana) hypothetical protein</fullName>
    </submittedName>
</protein>
<gene>
    <name evidence="2" type="ORF">GSMUA_203310.1</name>
</gene>
<reference evidence="3" key="2">
    <citation type="submission" date="2021-05" db="UniProtKB">
        <authorList>
            <consortium name="EnsemblPlants"/>
        </authorList>
    </citation>
    <scope>IDENTIFICATION</scope>
    <source>
        <strain evidence="3">subsp. malaccensis</strain>
    </source>
</reference>
<accession>A0A804I6W6</accession>
<organism evidence="3 4">
    <name type="scientific">Musa acuminata subsp. malaccensis</name>
    <name type="common">Wild banana</name>
    <name type="synonym">Musa malaccensis</name>
    <dbReference type="NCBI Taxonomy" id="214687"/>
    <lineage>
        <taxon>Eukaryota</taxon>
        <taxon>Viridiplantae</taxon>
        <taxon>Streptophyta</taxon>
        <taxon>Embryophyta</taxon>
        <taxon>Tracheophyta</taxon>
        <taxon>Spermatophyta</taxon>
        <taxon>Magnoliopsida</taxon>
        <taxon>Liliopsida</taxon>
        <taxon>Zingiberales</taxon>
        <taxon>Musaceae</taxon>
        <taxon>Musa</taxon>
    </lineage>
</organism>
<keyword evidence="1" id="KW-0812">Transmembrane</keyword>
<keyword evidence="1" id="KW-1133">Transmembrane helix</keyword>
<sequence length="39" mass="4467">MALQCIHRYTTACWAMSAFTFCMIAPFISRFAKTIAILH</sequence>
<dbReference type="Proteomes" id="UP000012960">
    <property type="component" value="Unplaced"/>
</dbReference>
<evidence type="ECO:0000313" key="3">
    <source>
        <dbReference type="EnsemblPlants" id="Ma03_p00360.1"/>
    </source>
</evidence>
<evidence type="ECO:0000256" key="1">
    <source>
        <dbReference type="SAM" id="Phobius"/>
    </source>
</evidence>
<name>A0A804I6W6_MUSAM</name>
<proteinExistence type="predicted"/>
<dbReference type="EnsemblPlants" id="Ma03_t00360.1">
    <property type="protein sequence ID" value="Ma03_p00360.1"/>
    <property type="gene ID" value="Ma03_g00360"/>
</dbReference>
<evidence type="ECO:0000313" key="2">
    <source>
        <dbReference type="EMBL" id="CAG1848745.1"/>
    </source>
</evidence>
<feature type="transmembrane region" description="Helical" evidence="1">
    <location>
        <begin position="12"/>
        <end position="32"/>
    </location>
</feature>
<dbReference type="EMBL" id="HG996468">
    <property type="protein sequence ID" value="CAG1848745.1"/>
    <property type="molecule type" value="Genomic_DNA"/>
</dbReference>
<dbReference type="Gramene" id="Ma03_t00360.1">
    <property type="protein sequence ID" value="Ma03_p00360.1"/>
    <property type="gene ID" value="Ma03_g00360"/>
</dbReference>
<keyword evidence="1" id="KW-0472">Membrane</keyword>
<keyword evidence="4" id="KW-1185">Reference proteome</keyword>
<reference evidence="2" key="1">
    <citation type="submission" date="2021-03" db="EMBL/GenBank/DDBJ databases">
        <authorList>
            <consortium name="Genoscope - CEA"/>
            <person name="William W."/>
        </authorList>
    </citation>
    <scope>NUCLEOTIDE SEQUENCE</scope>
    <source>
        <strain evidence="2">Doubled-haploid Pahang</strain>
    </source>
</reference>
<dbReference type="InParanoid" id="A0A804I6W6"/>